<organism evidence="9 10">
    <name type="scientific">Pseudohoeflea coraliihabitans</name>
    <dbReference type="NCBI Taxonomy" id="2860393"/>
    <lineage>
        <taxon>Bacteria</taxon>
        <taxon>Pseudomonadati</taxon>
        <taxon>Pseudomonadota</taxon>
        <taxon>Alphaproteobacteria</taxon>
        <taxon>Hyphomicrobiales</taxon>
        <taxon>Rhizobiaceae</taxon>
        <taxon>Pseudohoeflea</taxon>
    </lineage>
</organism>
<keyword evidence="6" id="KW-1133">Transmembrane helix</keyword>
<reference evidence="9" key="1">
    <citation type="submission" date="2021-07" db="EMBL/GenBank/DDBJ databases">
        <title>Pseudohoeflea marina sp. nov. a polyhydroxyalcanoate-producing bacterium.</title>
        <authorList>
            <person name="Zheng W."/>
            <person name="Yu S."/>
            <person name="Huang Y."/>
        </authorList>
    </citation>
    <scope>NUCLEOTIDE SEQUENCE</scope>
    <source>
        <strain evidence="9">DP4N28-3</strain>
    </source>
</reference>
<feature type="domain" description="HAMP" evidence="8">
    <location>
        <begin position="289"/>
        <end position="341"/>
    </location>
</feature>
<accession>A0ABS6WS38</accession>
<protein>
    <submittedName>
        <fullName evidence="9">HAMP domain-containing protein</fullName>
    </submittedName>
</protein>
<dbReference type="SMART" id="SM00304">
    <property type="entry name" value="HAMP"/>
    <property type="match status" value="2"/>
</dbReference>
<dbReference type="CDD" id="cd06225">
    <property type="entry name" value="HAMP"/>
    <property type="match status" value="1"/>
</dbReference>
<dbReference type="InterPro" id="IPR051310">
    <property type="entry name" value="MCP_chemotaxis"/>
</dbReference>
<feature type="domain" description="HAMP" evidence="8">
    <location>
        <begin position="207"/>
        <end position="260"/>
    </location>
</feature>
<keyword evidence="1" id="KW-0145">Chemotaxis</keyword>
<name>A0ABS6WS38_9HYPH</name>
<evidence type="ECO:0000256" key="2">
    <source>
        <dbReference type="ARBA" id="ARBA00029447"/>
    </source>
</evidence>
<feature type="transmembrane region" description="Helical" evidence="6">
    <location>
        <begin position="186"/>
        <end position="206"/>
    </location>
</feature>
<comment type="similarity">
    <text evidence="2">Belongs to the methyl-accepting chemotaxis (MCP) protein family.</text>
</comment>
<keyword evidence="3" id="KW-0807">Transducer</keyword>
<evidence type="ECO:0000256" key="5">
    <source>
        <dbReference type="SAM" id="MobiDB-lite"/>
    </source>
</evidence>
<feature type="region of interest" description="Disordered" evidence="5">
    <location>
        <begin position="603"/>
        <end position="625"/>
    </location>
</feature>
<dbReference type="InterPro" id="IPR003660">
    <property type="entry name" value="HAMP_dom"/>
</dbReference>
<dbReference type="PANTHER" id="PTHR43531:SF11">
    <property type="entry name" value="METHYL-ACCEPTING CHEMOTAXIS PROTEIN 3"/>
    <property type="match status" value="1"/>
</dbReference>
<dbReference type="Proteomes" id="UP001430804">
    <property type="component" value="Unassembled WGS sequence"/>
</dbReference>
<dbReference type="Pfam" id="PF00015">
    <property type="entry name" value="MCPsignal"/>
    <property type="match status" value="1"/>
</dbReference>
<dbReference type="EMBL" id="JAHWQX010000004">
    <property type="protein sequence ID" value="MBW3098758.1"/>
    <property type="molecule type" value="Genomic_DNA"/>
</dbReference>
<comment type="caution">
    <text evidence="9">The sequence shown here is derived from an EMBL/GenBank/DDBJ whole genome shotgun (WGS) entry which is preliminary data.</text>
</comment>
<dbReference type="PROSITE" id="PS50111">
    <property type="entry name" value="CHEMOTAXIS_TRANSDUC_2"/>
    <property type="match status" value="1"/>
</dbReference>
<keyword evidence="6" id="KW-0812">Transmembrane</keyword>
<keyword evidence="4" id="KW-0175">Coiled coil</keyword>
<proteinExistence type="inferred from homology"/>
<evidence type="ECO:0000256" key="6">
    <source>
        <dbReference type="SAM" id="Phobius"/>
    </source>
</evidence>
<evidence type="ECO:0000256" key="4">
    <source>
        <dbReference type="SAM" id="Coils"/>
    </source>
</evidence>
<keyword evidence="10" id="KW-1185">Reference proteome</keyword>
<dbReference type="Pfam" id="PF00672">
    <property type="entry name" value="HAMP"/>
    <property type="match status" value="1"/>
</dbReference>
<evidence type="ECO:0000259" key="7">
    <source>
        <dbReference type="PROSITE" id="PS50111"/>
    </source>
</evidence>
<evidence type="ECO:0000259" key="8">
    <source>
        <dbReference type="PROSITE" id="PS50885"/>
    </source>
</evidence>
<dbReference type="PROSITE" id="PS50885">
    <property type="entry name" value="HAMP"/>
    <property type="match status" value="2"/>
</dbReference>
<sequence>MQSHMADDLAAQLGEFRSHFEDYGDAVETVFAQDQRLGLTPDTGLEGTMRAAVHGIEELLAEANNETLQVSMLMLRRHEKDFILRGADKYITRHADEVENFRARMRGVQFASSAASAAIAEALETYHQSFQAYAEGAAQERQARAAATAQFVTLLPIINDLVAQFEAKKKAAVADNAAFESMMNTLIAGLVAMVALALLISVFVTARSITGPLAGLNAAMRRLASGDTDSEIDGLDRRDEVGAMANALNTFRSAAIKNKELEAEAEANRARAEAERVEMQRQAEAEAEERLGQATRTLGDGLNRLAGGDMLCEINEAFTPNLESLRHDFNAAVAQLRETLAQVGQATAAVDSGSGEVSDAASDLAKRTERQAASLEETSAALEQITANVGSTSKRSADARDVVQNAKARADRSSSVVRDAVEAMARIEQSSTQISQIIGVIDEIAFQTNLLALNAGVEAARAGEAGRGFAVVAQEVRELAQRSATAAKEIKGLISNSTAAVSEGVKLVSDTGAGLDDIQSLVSEINEHMEAIATAAEEQSSGLSEVNTAVNQMDQSTQQNAAMVEQMSAAGVSLSTQSQALRKLISAFRIGAASGELRQAAKQMRAANTDATTPEAPRKASAPAGAVAGNTALAVEAEGWEEF</sequence>
<evidence type="ECO:0000256" key="1">
    <source>
        <dbReference type="ARBA" id="ARBA00022500"/>
    </source>
</evidence>
<feature type="coiled-coil region" evidence="4">
    <location>
        <begin position="244"/>
        <end position="289"/>
    </location>
</feature>
<evidence type="ECO:0000313" key="9">
    <source>
        <dbReference type="EMBL" id="MBW3098758.1"/>
    </source>
</evidence>
<keyword evidence="6" id="KW-0472">Membrane</keyword>
<feature type="domain" description="Methyl-accepting transducer" evidence="7">
    <location>
        <begin position="346"/>
        <end position="575"/>
    </location>
</feature>
<dbReference type="SMART" id="SM00283">
    <property type="entry name" value="MA"/>
    <property type="match status" value="1"/>
</dbReference>
<evidence type="ECO:0000256" key="3">
    <source>
        <dbReference type="PROSITE-ProRule" id="PRU00284"/>
    </source>
</evidence>
<dbReference type="InterPro" id="IPR004089">
    <property type="entry name" value="MCPsignal_dom"/>
</dbReference>
<evidence type="ECO:0000313" key="10">
    <source>
        <dbReference type="Proteomes" id="UP001430804"/>
    </source>
</evidence>
<gene>
    <name evidence="9" type="ORF">KY465_15845</name>
</gene>
<dbReference type="PANTHER" id="PTHR43531">
    <property type="entry name" value="PROTEIN ICFG"/>
    <property type="match status" value="1"/>
</dbReference>
<dbReference type="CDD" id="cd11386">
    <property type="entry name" value="MCP_signal"/>
    <property type="match status" value="1"/>
</dbReference>
<feature type="coiled-coil region" evidence="4">
    <location>
        <begin position="358"/>
        <end position="385"/>
    </location>
</feature>